<dbReference type="Gene3D" id="3.30.420.10">
    <property type="entry name" value="Ribonuclease H-like superfamily/Ribonuclease H"/>
    <property type="match status" value="1"/>
</dbReference>
<evidence type="ECO:0000259" key="1">
    <source>
        <dbReference type="PROSITE" id="PS50879"/>
    </source>
</evidence>
<dbReference type="BioCyc" id="PSP1104324:GJSN-110-MONOMER"/>
<reference evidence="2 3" key="1">
    <citation type="journal article" date="2012" name="J. Bacteriol.">
        <title>Complete genome sequence of strain 1860, a crenarchaeon of the genus pyrobaculum able to grow with various electron acceptors.</title>
        <authorList>
            <person name="Mardanov A.V."/>
            <person name="Gumerov V.M."/>
            <person name="Slobodkina G.B."/>
            <person name="Beletsky A.V."/>
            <person name="Bonch-Osmolovskaya E.A."/>
            <person name="Ravin N.V."/>
            <person name="Skryabin K.G."/>
        </authorList>
    </citation>
    <scope>NUCLEOTIDE SEQUENCE [LARGE SCALE GENOMIC DNA]</scope>
    <source>
        <strain evidence="2 3">1860</strain>
    </source>
</reference>
<dbReference type="CDD" id="cd09279">
    <property type="entry name" value="RNase_HI_like"/>
    <property type="match status" value="1"/>
</dbReference>
<dbReference type="PROSITE" id="PS50879">
    <property type="entry name" value="RNASE_H_1"/>
    <property type="match status" value="1"/>
</dbReference>
<dbReference type="PANTHER" id="PTHR46387">
    <property type="entry name" value="POLYNUCLEOTIDYL TRANSFERASE, RIBONUCLEASE H-LIKE SUPERFAMILY PROTEIN"/>
    <property type="match status" value="1"/>
</dbReference>
<dbReference type="STRING" id="1104324.P186_0110"/>
<dbReference type="GO" id="GO:0003676">
    <property type="term" value="F:nucleic acid binding"/>
    <property type="evidence" value="ECO:0007669"/>
    <property type="project" value="InterPro"/>
</dbReference>
<sequence length="193" mass="21599">MFLYDVNCLKIFFDGACEPVNPGGVGAYGFAVFDGEREVYGEGGVVCVGERWCTNNYAEYSALVRALEWALSNGVECVAVYGDSQLVVRQVLGEYAVRAPHLKPLYERALELAGRFKGFSISWVPRGENSRADYYSKRAYCDYLKARPELRERYSRWLATGRQLAALRRLGVDADVCLTRAEASRLIRRLGGG</sequence>
<dbReference type="KEGG" id="pyr:P186_0110"/>
<organism evidence="2 3">
    <name type="scientific">Pyrobaculum ferrireducens</name>
    <dbReference type="NCBI Taxonomy" id="1104324"/>
    <lineage>
        <taxon>Archaea</taxon>
        <taxon>Thermoproteota</taxon>
        <taxon>Thermoprotei</taxon>
        <taxon>Thermoproteales</taxon>
        <taxon>Thermoproteaceae</taxon>
        <taxon>Pyrobaculum</taxon>
    </lineage>
</organism>
<protein>
    <submittedName>
        <fullName evidence="2">Ribonuclease H</fullName>
    </submittedName>
</protein>
<dbReference type="Proteomes" id="UP000005867">
    <property type="component" value="Chromosome"/>
</dbReference>
<proteinExistence type="predicted"/>
<name>G7VEF4_9CREN</name>
<evidence type="ECO:0000313" key="2">
    <source>
        <dbReference type="EMBL" id="AET31578.1"/>
    </source>
</evidence>
<keyword evidence="3" id="KW-1185">Reference proteome</keyword>
<dbReference type="AlphaFoldDB" id="G7VEF4"/>
<accession>G7VEF4</accession>
<dbReference type="InterPro" id="IPR002156">
    <property type="entry name" value="RNaseH_domain"/>
</dbReference>
<dbReference type="InterPro" id="IPR012337">
    <property type="entry name" value="RNaseH-like_sf"/>
</dbReference>
<dbReference type="SUPFAM" id="SSF53098">
    <property type="entry name" value="Ribonuclease H-like"/>
    <property type="match status" value="1"/>
</dbReference>
<dbReference type="PANTHER" id="PTHR46387:SF2">
    <property type="entry name" value="RIBONUCLEASE HI"/>
    <property type="match status" value="1"/>
</dbReference>
<dbReference type="eggNOG" id="arCOG02942">
    <property type="taxonomic scope" value="Archaea"/>
</dbReference>
<feature type="domain" description="RNase H type-1" evidence="1">
    <location>
        <begin position="5"/>
        <end position="150"/>
    </location>
</feature>
<dbReference type="InterPro" id="IPR053576">
    <property type="entry name" value="RNase_HI-like"/>
</dbReference>
<dbReference type="Pfam" id="PF13456">
    <property type="entry name" value="RVT_3"/>
    <property type="match status" value="1"/>
</dbReference>
<dbReference type="GO" id="GO:0004523">
    <property type="term" value="F:RNA-DNA hybrid ribonuclease activity"/>
    <property type="evidence" value="ECO:0007669"/>
    <property type="project" value="InterPro"/>
</dbReference>
<dbReference type="InterPro" id="IPR036397">
    <property type="entry name" value="RNaseH_sf"/>
</dbReference>
<evidence type="ECO:0000313" key="3">
    <source>
        <dbReference type="Proteomes" id="UP000005867"/>
    </source>
</evidence>
<dbReference type="EMBL" id="CP003098">
    <property type="protein sequence ID" value="AET31578.1"/>
    <property type="molecule type" value="Genomic_DNA"/>
</dbReference>
<dbReference type="HOGENOM" id="CLU_095977_0_0_2"/>
<gene>
    <name evidence="2" type="ORF">P186_0110</name>
</gene>
<dbReference type="NCBIfam" id="NF041175">
    <property type="entry name" value="RNAseHI_Thmprot"/>
    <property type="match status" value="1"/>
</dbReference>